<sequence>MTNATQLIQWKTDAWKDPRMVGWYSQRMRDYSGAGRLYHLIEPGLCETFTVGQKILDVGIGTGRASLPLARKGLRVTGVDSSHAMLDECRRLAGDTPITLLQGDVLDLPGRAADFDTIMALHVMVHFPHWRQVLEKWTAKIADRGRIIFDLHSLDHLEYIHGRRITIEELIRNNTCSDFSMYVGVEDIAAAADELGLTIHAIVPYGLLNNYSLYRSPFDSRPLNSAYWWRRHLSWIGVDNKLFDLCMFLETDLAFHLSSVTTGRFMVVLDKFPGKDVNHAWLERNNRLNNILHANASLEALSPYLPMPPEEWKSVLNRHLDHERNRVVFFFLWASFWKDPQILRLTSFLEERHARTFEMWWEQEQLDRKTSAIAQSWCHPEKVAGILNFRGVNLGAGMEYDFTRNLLEKYFQAFEESQS</sequence>
<organism evidence="3 4">
    <name type="scientific">Methylomirabilis oxygeniifera</name>
    <dbReference type="NCBI Taxonomy" id="671143"/>
    <lineage>
        <taxon>Bacteria</taxon>
        <taxon>Candidatus Methylomirabilota</taxon>
        <taxon>Candidatus Methylomirabilia</taxon>
        <taxon>Candidatus Methylomirabilales</taxon>
        <taxon>Candidatus Methylomirabilaceae</taxon>
        <taxon>Candidatus Methylomirabilis</taxon>
    </lineage>
</organism>
<proteinExistence type="predicted"/>
<dbReference type="InterPro" id="IPR029063">
    <property type="entry name" value="SAM-dependent_MTases_sf"/>
</dbReference>
<accession>D5MGG1</accession>
<keyword evidence="3" id="KW-0489">Methyltransferase</keyword>
<dbReference type="HOGENOM" id="CLU_655052_0_0_0"/>
<gene>
    <name evidence="3" type="ORF">DAMO_1784</name>
</gene>
<evidence type="ECO:0000259" key="2">
    <source>
        <dbReference type="Pfam" id="PF13649"/>
    </source>
</evidence>
<protein>
    <submittedName>
        <fullName evidence="3">Putative Methyltransferase type 11</fullName>
    </submittedName>
</protein>
<evidence type="ECO:0000256" key="1">
    <source>
        <dbReference type="ARBA" id="ARBA00022679"/>
    </source>
</evidence>
<dbReference type="Proteomes" id="UP000006898">
    <property type="component" value="Chromosome"/>
</dbReference>
<dbReference type="EMBL" id="FP565575">
    <property type="protein sequence ID" value="CBE68842.1"/>
    <property type="molecule type" value="Genomic_DNA"/>
</dbReference>
<dbReference type="KEGG" id="mox:DAMO_1784"/>
<feature type="domain" description="Methyltransferase" evidence="2">
    <location>
        <begin position="55"/>
        <end position="139"/>
    </location>
</feature>
<evidence type="ECO:0000313" key="4">
    <source>
        <dbReference type="Proteomes" id="UP000006898"/>
    </source>
</evidence>
<dbReference type="CDD" id="cd02440">
    <property type="entry name" value="AdoMet_MTases"/>
    <property type="match status" value="1"/>
</dbReference>
<dbReference type="PANTHER" id="PTHR43861">
    <property type="entry name" value="TRANS-ACONITATE 2-METHYLTRANSFERASE-RELATED"/>
    <property type="match status" value="1"/>
</dbReference>
<dbReference type="eggNOG" id="COG2227">
    <property type="taxonomic scope" value="Bacteria"/>
</dbReference>
<reference evidence="3 4" key="1">
    <citation type="journal article" date="2010" name="Nature">
        <title>Nitrite-driven anaerobic methane oxidation by oxygenic bacteria.</title>
        <authorList>
            <person name="Ettwig K.F."/>
            <person name="Butler M.K."/>
            <person name="Le Paslier D."/>
            <person name="Pelletier E."/>
            <person name="Mangenot S."/>
            <person name="Kuypers M.M.M."/>
            <person name="Schreiber F."/>
            <person name="Dutilh B.E."/>
            <person name="Zedelius J."/>
            <person name="de Beer D."/>
            <person name="Gloerich J."/>
            <person name="Wessels H.J.C.T."/>
            <person name="van Allen T."/>
            <person name="Luesken F."/>
            <person name="Wu M."/>
            <person name="van de Pas-Schoonen K.T."/>
            <person name="Op den Camp H.J.M."/>
            <person name="Janssen-Megens E.M."/>
            <person name="Francoijs K-J."/>
            <person name="Stunnenberg H."/>
            <person name="Weissenbach J."/>
            <person name="Jetten M.S.M."/>
            <person name="Strous M."/>
        </authorList>
    </citation>
    <scope>NUCLEOTIDE SEQUENCE [LARGE SCALE GENOMIC DNA]</scope>
</reference>
<dbReference type="GO" id="GO:0032259">
    <property type="term" value="P:methylation"/>
    <property type="evidence" value="ECO:0007669"/>
    <property type="project" value="UniProtKB-KW"/>
</dbReference>
<name>D5MGG1_METO1</name>
<dbReference type="Gene3D" id="3.40.50.150">
    <property type="entry name" value="Vaccinia Virus protein VP39"/>
    <property type="match status" value="1"/>
</dbReference>
<dbReference type="STRING" id="671143.DAMO_1784"/>
<dbReference type="AlphaFoldDB" id="D5MGG1"/>
<keyword evidence="1 3" id="KW-0808">Transferase</keyword>
<dbReference type="GO" id="GO:0008168">
    <property type="term" value="F:methyltransferase activity"/>
    <property type="evidence" value="ECO:0007669"/>
    <property type="project" value="UniProtKB-KW"/>
</dbReference>
<evidence type="ECO:0000313" key="3">
    <source>
        <dbReference type="EMBL" id="CBE68842.1"/>
    </source>
</evidence>
<dbReference type="InterPro" id="IPR041698">
    <property type="entry name" value="Methyltransf_25"/>
</dbReference>
<dbReference type="Pfam" id="PF13649">
    <property type="entry name" value="Methyltransf_25"/>
    <property type="match status" value="1"/>
</dbReference>
<dbReference type="SUPFAM" id="SSF53335">
    <property type="entry name" value="S-adenosyl-L-methionine-dependent methyltransferases"/>
    <property type="match status" value="1"/>
</dbReference>